<protein>
    <recommendedName>
        <fullName evidence="8">Discoidin domain-containing protein</fullName>
    </recommendedName>
</protein>
<dbReference type="Proteomes" id="UP000655588">
    <property type="component" value="Unassembled WGS sequence"/>
</dbReference>
<dbReference type="Pfam" id="PF21114">
    <property type="entry name" value="DDR1-2_DS-like"/>
    <property type="match status" value="1"/>
</dbReference>
<keyword evidence="2" id="KW-0812">Transmembrane</keyword>
<name>A0A833RE21_9HYME</name>
<comment type="caution">
    <text evidence="9">The sequence shown here is derived from an EMBL/GenBank/DDBJ whole genome shotgun (WGS) entry which is preliminary data.</text>
</comment>
<dbReference type="Gene3D" id="2.60.120.1190">
    <property type="match status" value="1"/>
</dbReference>
<evidence type="ECO:0000313" key="9">
    <source>
        <dbReference type="EMBL" id="KAF3421704.1"/>
    </source>
</evidence>
<keyword evidence="3" id="KW-0732">Signal</keyword>
<dbReference type="AlphaFoldDB" id="A0A833RE21"/>
<evidence type="ECO:0000256" key="7">
    <source>
        <dbReference type="ARBA" id="ARBA00023180"/>
    </source>
</evidence>
<comment type="subcellular location">
    <subcellularLocation>
        <location evidence="1">Membrane</location>
        <topology evidence="1">Single-pass type I membrane protein</topology>
    </subcellularLocation>
</comment>
<evidence type="ECO:0000256" key="2">
    <source>
        <dbReference type="ARBA" id="ARBA00022692"/>
    </source>
</evidence>
<dbReference type="EMBL" id="WNWW01000826">
    <property type="protein sequence ID" value="KAF3421704.1"/>
    <property type="molecule type" value="Genomic_DNA"/>
</dbReference>
<feature type="domain" description="Discoidin" evidence="8">
    <location>
        <begin position="24"/>
        <end position="190"/>
    </location>
</feature>
<reference evidence="9" key="1">
    <citation type="submission" date="2019-11" db="EMBL/GenBank/DDBJ databases">
        <title>The nuclear and mitochondrial genomes of Frieseomelitta varia - a highly eusocial stingless bee (Meliponini) with a permanently sterile worker caste.</title>
        <authorList>
            <person name="Freitas F.C.P."/>
            <person name="Lourenco A.P."/>
            <person name="Nunes F.M.F."/>
            <person name="Paschoal A.R."/>
            <person name="Abreu F.C.P."/>
            <person name="Barbin F.O."/>
            <person name="Bataglia L."/>
            <person name="Cardoso-Junior C.A.M."/>
            <person name="Cervoni M.S."/>
            <person name="Silva S.R."/>
            <person name="Dalarmi F."/>
            <person name="Del Lama M.A."/>
            <person name="Depintor T.S."/>
            <person name="Ferreira K.M."/>
            <person name="Goria P.S."/>
            <person name="Jaskot M.C."/>
            <person name="Lago D.C."/>
            <person name="Luna-Lucena D."/>
            <person name="Moda L.M."/>
            <person name="Nascimento L."/>
            <person name="Pedrino M."/>
            <person name="Rabico F.O."/>
            <person name="Sanches F.C."/>
            <person name="Santos D.E."/>
            <person name="Santos C.G."/>
            <person name="Vieira J."/>
            <person name="Lopes T.F."/>
            <person name="Barchuk A.R."/>
            <person name="Hartfelder K."/>
            <person name="Simoes Z.L.P."/>
            <person name="Bitondi M.M.G."/>
            <person name="Pinheiro D.G."/>
        </authorList>
    </citation>
    <scope>NUCLEOTIDE SEQUENCE</scope>
    <source>
        <strain evidence="9">USP_RPSP 00005682</strain>
        <tissue evidence="9">Whole individual</tissue>
    </source>
</reference>
<accession>A0A833RE21</accession>
<keyword evidence="7" id="KW-0325">Glycoprotein</keyword>
<evidence type="ECO:0000259" key="8">
    <source>
        <dbReference type="Pfam" id="PF21114"/>
    </source>
</evidence>
<evidence type="ECO:0000313" key="10">
    <source>
        <dbReference type="Proteomes" id="UP000655588"/>
    </source>
</evidence>
<keyword evidence="6" id="KW-1015">Disulfide bond</keyword>
<evidence type="ECO:0000256" key="1">
    <source>
        <dbReference type="ARBA" id="ARBA00004479"/>
    </source>
</evidence>
<proteinExistence type="predicted"/>
<organism evidence="9 10">
    <name type="scientific">Frieseomelitta varia</name>
    <dbReference type="NCBI Taxonomy" id="561572"/>
    <lineage>
        <taxon>Eukaryota</taxon>
        <taxon>Metazoa</taxon>
        <taxon>Ecdysozoa</taxon>
        <taxon>Arthropoda</taxon>
        <taxon>Hexapoda</taxon>
        <taxon>Insecta</taxon>
        <taxon>Pterygota</taxon>
        <taxon>Neoptera</taxon>
        <taxon>Endopterygota</taxon>
        <taxon>Hymenoptera</taxon>
        <taxon>Apocrita</taxon>
        <taxon>Aculeata</taxon>
        <taxon>Apoidea</taxon>
        <taxon>Anthophila</taxon>
        <taxon>Apidae</taxon>
        <taxon>Frieseomelitta</taxon>
    </lineage>
</organism>
<evidence type="ECO:0000256" key="3">
    <source>
        <dbReference type="ARBA" id="ARBA00022729"/>
    </source>
</evidence>
<evidence type="ECO:0000256" key="4">
    <source>
        <dbReference type="ARBA" id="ARBA00022989"/>
    </source>
</evidence>
<evidence type="ECO:0000256" key="6">
    <source>
        <dbReference type="ARBA" id="ARBA00023157"/>
    </source>
</evidence>
<keyword evidence="4" id="KW-1133">Transmembrane helix</keyword>
<keyword evidence="5" id="KW-0472">Membrane</keyword>
<dbReference type="GO" id="GO:0016020">
    <property type="term" value="C:membrane"/>
    <property type="evidence" value="ECO:0007669"/>
    <property type="project" value="UniProtKB-SubCell"/>
</dbReference>
<evidence type="ECO:0000256" key="5">
    <source>
        <dbReference type="ARBA" id="ARBA00023136"/>
    </source>
</evidence>
<gene>
    <name evidence="9" type="ORF">E2986_12360</name>
</gene>
<dbReference type="InterPro" id="IPR048525">
    <property type="entry name" value="DDR1-2_DS-like"/>
</dbReference>
<sequence>MPFEYFRSSLYVVQTSIIFFVEYVASYSAPKGSSPGPGGRSVRDSSYDGTELDSFLVNGLGQLTDGILGEISEILTSSVNDTNWVGWSDRTTIQIVFRFQEVREFQNCTVHVARIPQLHVETFSMMRVWFSIDGENYRPEIEKSEWPVDVSSAAAETVLISIPLESKIGQFVKVEFSLAAKWLLLSEITFYTGRTYVCKSKGKNTDNEPPRLTQRYLLSAYINNTTIWKNARRKCVENITEK</sequence>
<keyword evidence="10" id="KW-1185">Reference proteome</keyword>